<reference evidence="3" key="1">
    <citation type="submission" date="2025-08" db="UniProtKB">
        <authorList>
            <consortium name="RefSeq"/>
        </authorList>
    </citation>
    <scope>IDENTIFICATION</scope>
    <source>
        <tissue evidence="3">Muscle</tissue>
    </source>
</reference>
<dbReference type="PANTHER" id="PTHR14387:SF7">
    <property type="entry name" value="THYROID ADENOMA-ASSOCIATED PROTEIN"/>
    <property type="match status" value="1"/>
</dbReference>
<gene>
    <name evidence="3" type="primary">LOC122134312</name>
</gene>
<protein>
    <submittedName>
        <fullName evidence="3">Thyroid adenoma-associated protein homolog</fullName>
    </submittedName>
</protein>
<dbReference type="RefSeq" id="XP_042624438.1">
    <property type="nucleotide sequence ID" value="XM_042768504.1"/>
</dbReference>
<dbReference type="GeneID" id="122134312"/>
<feature type="region of interest" description="Disordered" evidence="1">
    <location>
        <begin position="1"/>
        <end position="22"/>
    </location>
</feature>
<evidence type="ECO:0000256" key="1">
    <source>
        <dbReference type="SAM" id="MobiDB-lite"/>
    </source>
</evidence>
<dbReference type="KEGG" id="ccar:122134312"/>
<dbReference type="Pfam" id="PF25151">
    <property type="entry name" value="TPR_Trm732_C"/>
    <property type="match status" value="1"/>
</dbReference>
<proteinExistence type="predicted"/>
<evidence type="ECO:0000259" key="2">
    <source>
        <dbReference type="Pfam" id="PF25151"/>
    </source>
</evidence>
<dbReference type="InterPro" id="IPR051954">
    <property type="entry name" value="tRNA_methyltransferase_THADA"/>
</dbReference>
<dbReference type="InterPro" id="IPR056842">
    <property type="entry name" value="THADA-like_TPR_C"/>
</dbReference>
<dbReference type="PANTHER" id="PTHR14387">
    <property type="entry name" value="THADA/DEATH RECEPTOR INTERACTING PROTEIN"/>
    <property type="match status" value="1"/>
</dbReference>
<evidence type="ECO:0000313" key="3">
    <source>
        <dbReference type="RefSeq" id="XP_042624438.1"/>
    </source>
</evidence>
<dbReference type="Proteomes" id="UP001155660">
    <property type="component" value="Chromosome A13"/>
</dbReference>
<accession>A0A9Q9YQB5</accession>
<feature type="domain" description="tRNA (32-2'-O)-methyltransferase regulator THADA-like C-terminal TPR repeats region" evidence="2">
    <location>
        <begin position="65"/>
        <end position="99"/>
    </location>
</feature>
<dbReference type="GO" id="GO:0005829">
    <property type="term" value="C:cytosol"/>
    <property type="evidence" value="ECO:0007669"/>
    <property type="project" value="TreeGrafter"/>
</dbReference>
<organism evidence="3">
    <name type="scientific">Cyprinus carpio</name>
    <name type="common">Common carp</name>
    <dbReference type="NCBI Taxonomy" id="7962"/>
    <lineage>
        <taxon>Eukaryota</taxon>
        <taxon>Metazoa</taxon>
        <taxon>Chordata</taxon>
        <taxon>Craniata</taxon>
        <taxon>Vertebrata</taxon>
        <taxon>Euteleostomi</taxon>
        <taxon>Actinopterygii</taxon>
        <taxon>Neopterygii</taxon>
        <taxon>Teleostei</taxon>
        <taxon>Ostariophysi</taxon>
        <taxon>Cypriniformes</taxon>
        <taxon>Cyprinidae</taxon>
        <taxon>Cyprininae</taxon>
        <taxon>Cyprinus</taxon>
    </lineage>
</organism>
<dbReference type="OrthoDB" id="73997at2759"/>
<dbReference type="GO" id="GO:0030488">
    <property type="term" value="P:tRNA methylation"/>
    <property type="evidence" value="ECO:0007669"/>
    <property type="project" value="TreeGrafter"/>
</dbReference>
<sequence length="103" mass="11465">MTMRTLTALTMPSNDGDTESSSVPQVHALNILSALYRDTRRTLCRLCQRACKLLSWVSLLLCGPMTGREFFTLFPALYPFLLSQLQEAAASVNRSTHSEISLV</sequence>
<dbReference type="AlphaFoldDB" id="A0A9Q9YQB5"/>
<name>A0A9Q9YQB5_CYPCA</name>